<dbReference type="SUPFAM" id="SSF56112">
    <property type="entry name" value="Protein kinase-like (PK-like)"/>
    <property type="match status" value="1"/>
</dbReference>
<protein>
    <recommendedName>
        <fullName evidence="1">Protein kinase domain-containing protein</fullName>
    </recommendedName>
</protein>
<keyword evidence="3" id="KW-1185">Reference proteome</keyword>
<dbReference type="Proteomes" id="UP001281761">
    <property type="component" value="Unassembled WGS sequence"/>
</dbReference>
<organism evidence="2 3">
    <name type="scientific">Blattamonas nauphoetae</name>
    <dbReference type="NCBI Taxonomy" id="2049346"/>
    <lineage>
        <taxon>Eukaryota</taxon>
        <taxon>Metamonada</taxon>
        <taxon>Preaxostyla</taxon>
        <taxon>Oxymonadida</taxon>
        <taxon>Blattamonas</taxon>
    </lineage>
</organism>
<dbReference type="InterPro" id="IPR000719">
    <property type="entry name" value="Prot_kinase_dom"/>
</dbReference>
<feature type="domain" description="Protein kinase" evidence="1">
    <location>
        <begin position="1"/>
        <end position="273"/>
    </location>
</feature>
<name>A0ABQ9YK18_9EUKA</name>
<dbReference type="Pfam" id="PF07714">
    <property type="entry name" value="PK_Tyr_Ser-Thr"/>
    <property type="match status" value="1"/>
</dbReference>
<evidence type="ECO:0000313" key="3">
    <source>
        <dbReference type="Proteomes" id="UP001281761"/>
    </source>
</evidence>
<gene>
    <name evidence="2" type="ORF">BLNAU_996</name>
</gene>
<proteinExistence type="predicted"/>
<reference evidence="2 3" key="1">
    <citation type="journal article" date="2022" name="bioRxiv">
        <title>Genomics of Preaxostyla Flagellates Illuminates Evolutionary Transitions and the Path Towards Mitochondrial Loss.</title>
        <authorList>
            <person name="Novak L.V.F."/>
            <person name="Treitli S.C."/>
            <person name="Pyrih J."/>
            <person name="Halakuc P."/>
            <person name="Pipaliya S.V."/>
            <person name="Vacek V."/>
            <person name="Brzon O."/>
            <person name="Soukal P."/>
            <person name="Eme L."/>
            <person name="Dacks J.B."/>
            <person name="Karnkowska A."/>
            <person name="Elias M."/>
            <person name="Hampl V."/>
        </authorList>
    </citation>
    <scope>NUCLEOTIDE SEQUENCE [LARGE SCALE GENOMIC DNA]</scope>
    <source>
        <strain evidence="2">NAU3</strain>
        <tissue evidence="2">Gut</tissue>
    </source>
</reference>
<dbReference type="Gene3D" id="1.10.510.10">
    <property type="entry name" value="Transferase(Phosphotransferase) domain 1"/>
    <property type="match status" value="1"/>
</dbReference>
<evidence type="ECO:0000259" key="1">
    <source>
        <dbReference type="PROSITE" id="PS50011"/>
    </source>
</evidence>
<sequence length="323" mass="36025">MDITPEDLDIAKHEEYPNMASTILDPTAHYSSFLDAKTDQSDQTNKIPPTPSTFVKPGQINVLKVQTDAYGQEVVKEGYANAGDTLYNRLHGTGKDLPLDRKKMRHDLVASLNQIYKLRPTASIFARLTPFWVFLDQFDNLSVRMSDVGETELQGGTGQPGNSQNVKKVVDDGKRWEPPEQAECKVEVDTSKVTVFRLGLLLWEITTGQIPFGETDGVNAQRQVGIGVLPRMDEVRPTELVDLISDCLSLDPLNRPSLNDIETRLSSIDSPTLVQENEAVHLPHRAERVDHTYPGKPVGGKDTYKVWNVHEDHHAFSLSGTIE</sequence>
<dbReference type="EMBL" id="JARBJD010000004">
    <property type="protein sequence ID" value="KAK2963919.1"/>
    <property type="molecule type" value="Genomic_DNA"/>
</dbReference>
<dbReference type="PROSITE" id="PS50011">
    <property type="entry name" value="PROTEIN_KINASE_DOM"/>
    <property type="match status" value="1"/>
</dbReference>
<dbReference type="PANTHER" id="PTHR23257">
    <property type="entry name" value="SERINE-THREONINE PROTEIN KINASE"/>
    <property type="match status" value="1"/>
</dbReference>
<comment type="caution">
    <text evidence="2">The sequence shown here is derived from an EMBL/GenBank/DDBJ whole genome shotgun (WGS) entry which is preliminary data.</text>
</comment>
<accession>A0ABQ9YK18</accession>
<dbReference type="InterPro" id="IPR001245">
    <property type="entry name" value="Ser-Thr/Tyr_kinase_cat_dom"/>
</dbReference>
<evidence type="ECO:0000313" key="2">
    <source>
        <dbReference type="EMBL" id="KAK2963919.1"/>
    </source>
</evidence>
<dbReference type="InterPro" id="IPR011009">
    <property type="entry name" value="Kinase-like_dom_sf"/>
</dbReference>
<dbReference type="InterPro" id="IPR050167">
    <property type="entry name" value="Ser_Thr_protein_kinase"/>
</dbReference>